<dbReference type="KEGG" id="wma:WM2015_1275"/>
<dbReference type="PANTHER" id="PTHR36920">
    <property type="match status" value="1"/>
</dbReference>
<dbReference type="Proteomes" id="UP000066624">
    <property type="component" value="Chromosome"/>
</dbReference>
<reference evidence="2" key="1">
    <citation type="submission" date="2015-07" db="EMBL/GenBank/DDBJ databases">
        <authorList>
            <person name="Kim K.M."/>
        </authorList>
    </citation>
    <scope>NUCLEOTIDE SEQUENCE [LARGE SCALE GENOMIC DNA]</scope>
    <source>
        <strain evidence="2">KCTC 42284</strain>
    </source>
</reference>
<dbReference type="SUPFAM" id="SSF56925">
    <property type="entry name" value="OMPA-like"/>
    <property type="match status" value="1"/>
</dbReference>
<name>A0A0K0XVB3_9GAMM</name>
<dbReference type="Gene3D" id="2.40.160.20">
    <property type="match status" value="1"/>
</dbReference>
<dbReference type="GO" id="GO:0019867">
    <property type="term" value="C:outer membrane"/>
    <property type="evidence" value="ECO:0007669"/>
    <property type="project" value="InterPro"/>
</dbReference>
<dbReference type="Pfam" id="PF03922">
    <property type="entry name" value="OmpW"/>
    <property type="match status" value="1"/>
</dbReference>
<keyword evidence="2" id="KW-1185">Reference proteome</keyword>
<dbReference type="EMBL" id="CP012154">
    <property type="protein sequence ID" value="AKS41649.1"/>
    <property type="molecule type" value="Genomic_DNA"/>
</dbReference>
<dbReference type="InterPro" id="IPR011250">
    <property type="entry name" value="OMP/PagP_B-barrel"/>
</dbReference>
<evidence type="ECO:0000313" key="1">
    <source>
        <dbReference type="EMBL" id="AKS41649.1"/>
    </source>
</evidence>
<evidence type="ECO:0000313" key="2">
    <source>
        <dbReference type="Proteomes" id="UP000066624"/>
    </source>
</evidence>
<dbReference type="RefSeq" id="WP_049725273.1">
    <property type="nucleotide sequence ID" value="NZ_CP012154.1"/>
</dbReference>
<gene>
    <name evidence="1" type="ORF">WM2015_1275</name>
</gene>
<dbReference type="STRING" id="1579979.WM2015_1275"/>
<dbReference type="InterPro" id="IPR005618">
    <property type="entry name" value="OMPW"/>
</dbReference>
<dbReference type="GO" id="GO:0055085">
    <property type="term" value="P:transmembrane transport"/>
    <property type="evidence" value="ECO:0007669"/>
    <property type="project" value="TreeGrafter"/>
</dbReference>
<proteinExistence type="predicted"/>
<accession>A0A0K0XVB3</accession>
<dbReference type="OrthoDB" id="9807574at2"/>
<dbReference type="AlphaFoldDB" id="A0A0K0XVB3"/>
<organism evidence="1 2">
    <name type="scientific">Wenzhouxiangella marina</name>
    <dbReference type="NCBI Taxonomy" id="1579979"/>
    <lineage>
        <taxon>Bacteria</taxon>
        <taxon>Pseudomonadati</taxon>
        <taxon>Pseudomonadota</taxon>
        <taxon>Gammaproteobacteria</taxon>
        <taxon>Chromatiales</taxon>
        <taxon>Wenzhouxiangellaceae</taxon>
        <taxon>Wenzhouxiangella</taxon>
    </lineage>
</organism>
<sequence length="242" mass="26117">MKRLSLLAAATLLSTGAMAQSQGDWIVRAGAGWVNPTGDSNSLNFEGSRLDGYQIDVQDQLGFVINATYMATNNIGLEVLAAAPFKHDIEGDNVLGGLGELGSTRHLPPVLSVQYHFAPDANFRPYAGVGVNWTLFFDEKANDTLHQGIIGTSNALLGTDYTGGSTSLSIDDSFGLAFQIGADWQISDAFFLNFDLRWIDIEADAKLTTRTEDGQGFATTLTSRITHDIDPIVFSTTLGMRF</sequence>
<protein>
    <submittedName>
        <fullName evidence="1">OmpW family protein</fullName>
    </submittedName>
</protein>
<dbReference type="PANTHER" id="PTHR36920:SF1">
    <property type="entry name" value="OUTER MEMBRANE PROTEIN W"/>
    <property type="match status" value="1"/>
</dbReference>